<dbReference type="InterPro" id="IPR029063">
    <property type="entry name" value="SAM-dependent_MTases_sf"/>
</dbReference>
<protein>
    <submittedName>
        <fullName evidence="1">Uncharacterized protein</fullName>
    </submittedName>
</protein>
<keyword evidence="2" id="KW-1185">Reference proteome</keyword>
<dbReference type="RefSeq" id="WP_159232503.1">
    <property type="nucleotide sequence ID" value="NZ_CACSIP010000025.1"/>
</dbReference>
<sequence>MADALADIFLAQFGLLDVEVWVELFAGGAGAGLHLLDRGVVDEVWLTEKNRELAAFWRTVVDNGVELAGRVRACQPDMSTWHTAREVVASSEAGAAITDLELAFAALIINRCSPNLFGGSLAVYGREEADPIVGGRRSWPPLVGSVLLFDVLLHD</sequence>
<evidence type="ECO:0000313" key="1">
    <source>
        <dbReference type="EMBL" id="CAA0126576.1"/>
    </source>
</evidence>
<evidence type="ECO:0000313" key="2">
    <source>
        <dbReference type="Proteomes" id="UP000430146"/>
    </source>
</evidence>
<gene>
    <name evidence="1" type="ORF">AELLOGFF_04871</name>
</gene>
<accession>A0A5S9R3T7</accession>
<organism evidence="1 2">
    <name type="scientific">Mycolicibacterium vanbaalenii</name>
    <name type="common">Mycobacterium vanbaalenii</name>
    <dbReference type="NCBI Taxonomy" id="110539"/>
    <lineage>
        <taxon>Bacteria</taxon>
        <taxon>Bacillati</taxon>
        <taxon>Actinomycetota</taxon>
        <taxon>Actinomycetes</taxon>
        <taxon>Mycobacteriales</taxon>
        <taxon>Mycobacteriaceae</taxon>
        <taxon>Mycolicibacterium</taxon>
    </lineage>
</organism>
<reference evidence="1 2" key="1">
    <citation type="submission" date="2019-11" db="EMBL/GenBank/DDBJ databases">
        <authorList>
            <person name="Holert J."/>
        </authorList>
    </citation>
    <scope>NUCLEOTIDE SEQUENCE [LARGE SCALE GENOMIC DNA]</scope>
    <source>
        <strain evidence="1">BC8_1</strain>
    </source>
</reference>
<dbReference type="EMBL" id="CACSIP010000025">
    <property type="protein sequence ID" value="CAA0126576.1"/>
    <property type="molecule type" value="Genomic_DNA"/>
</dbReference>
<dbReference type="OrthoDB" id="9805629at2"/>
<dbReference type="Proteomes" id="UP000430146">
    <property type="component" value="Unassembled WGS sequence"/>
</dbReference>
<name>A0A5S9R3T7_MYCVN</name>
<proteinExistence type="predicted"/>
<dbReference type="AlphaFoldDB" id="A0A5S9R3T7"/>
<dbReference type="SUPFAM" id="SSF53335">
    <property type="entry name" value="S-adenosyl-L-methionine-dependent methyltransferases"/>
    <property type="match status" value="1"/>
</dbReference>